<evidence type="ECO:0000256" key="3">
    <source>
        <dbReference type="ARBA" id="ARBA00022989"/>
    </source>
</evidence>
<proteinExistence type="predicted"/>
<feature type="transmembrane region" description="Helical" evidence="6">
    <location>
        <begin position="95"/>
        <end position="112"/>
    </location>
</feature>
<feature type="transmembrane region" description="Helical" evidence="6">
    <location>
        <begin position="30"/>
        <end position="48"/>
    </location>
</feature>
<dbReference type="Pfam" id="PF00662">
    <property type="entry name" value="Proton_antipo_N"/>
    <property type="match status" value="1"/>
</dbReference>
<dbReference type="GO" id="GO:0008137">
    <property type="term" value="F:NADH dehydrogenase (ubiquinone) activity"/>
    <property type="evidence" value="ECO:0007669"/>
    <property type="project" value="InterPro"/>
</dbReference>
<dbReference type="InterPro" id="IPR001516">
    <property type="entry name" value="Proton_antipo_N"/>
</dbReference>
<feature type="domain" description="NADH-Ubiquinone oxidoreductase (complex I) chain 5 N-terminal" evidence="8">
    <location>
        <begin position="59"/>
        <end position="96"/>
    </location>
</feature>
<keyword evidence="4 6" id="KW-0472">Membrane</keyword>
<reference evidence="10" key="1">
    <citation type="submission" date="2016-10" db="EMBL/GenBank/DDBJ databases">
        <authorList>
            <person name="Varghese N."/>
            <person name="Submissions S."/>
        </authorList>
    </citation>
    <scope>NUCLEOTIDE SEQUENCE [LARGE SCALE GENOMIC DNA]</scope>
    <source>
        <strain evidence="10">CGMCC 1.10119</strain>
    </source>
</reference>
<feature type="transmembrane region" description="Helical" evidence="6">
    <location>
        <begin position="254"/>
        <end position="272"/>
    </location>
</feature>
<sequence>MTGQEQATTIGQLPTPTDRDSRVPAVLTRLVWLLCLATLGVLAVHLTGGGRWELPGLVAVDGLTVVMWLAVTFFSGIVHSYSRRYMAGNRTIDRFFARTFAFTLVVMVLVAADSLLLFGLAWLAMGLVMAGLIGHVEGWKQARAAASLARRYFLASSALVGVALAALWWQTGATTVSGVAETVGPTASTAVLVAAGALVLAAMVQSALVPFHTWLLSSMTAPTPASALMHAGFVNAGGVLLVRFGPVISVETSVMLAIVLVGALSALLGKLLKSVQVDVKSRLGCSTVGQMSFMLLQVGLGFFGAAITHLVLHGFYKAYLFLGSGEEVEHTSPDAGHGSARTDPAGLAVAAVSALAGGVLFAALTGKGTNFDSGLLLTALVVLTTLHATRNALAHTSLPATYRYGAVPLVFLPAIAVYAAVYVGIEHVMTDLPLVAAPTELTVVHGVVVAAFLAVYLAIETGVHKSSGRLYVALLNAAQPSSDTLLTATEDYNEY</sequence>
<dbReference type="OrthoDB" id="186623at2157"/>
<evidence type="ECO:0000256" key="4">
    <source>
        <dbReference type="ARBA" id="ARBA00023136"/>
    </source>
</evidence>
<feature type="domain" description="NADH:quinone oxidoreductase/Mrp antiporter transmembrane" evidence="7">
    <location>
        <begin position="112"/>
        <end position="326"/>
    </location>
</feature>
<evidence type="ECO:0000256" key="1">
    <source>
        <dbReference type="ARBA" id="ARBA00004141"/>
    </source>
</evidence>
<keyword evidence="10" id="KW-1185">Reference proteome</keyword>
<evidence type="ECO:0000259" key="8">
    <source>
        <dbReference type="Pfam" id="PF00662"/>
    </source>
</evidence>
<evidence type="ECO:0000256" key="5">
    <source>
        <dbReference type="SAM" id="MobiDB-lite"/>
    </source>
</evidence>
<dbReference type="GO" id="GO:0003954">
    <property type="term" value="F:NADH dehydrogenase activity"/>
    <property type="evidence" value="ECO:0007669"/>
    <property type="project" value="TreeGrafter"/>
</dbReference>
<dbReference type="RefSeq" id="WP_089699393.1">
    <property type="nucleotide sequence ID" value="NZ_FNHL01000005.1"/>
</dbReference>
<evidence type="ECO:0000259" key="7">
    <source>
        <dbReference type="Pfam" id="PF00361"/>
    </source>
</evidence>
<name>A0A1G9YR90_9EURY</name>
<evidence type="ECO:0000256" key="2">
    <source>
        <dbReference type="ARBA" id="ARBA00022692"/>
    </source>
</evidence>
<feature type="transmembrane region" description="Helical" evidence="6">
    <location>
        <begin position="118"/>
        <end position="139"/>
    </location>
</feature>
<dbReference type="InterPro" id="IPR001750">
    <property type="entry name" value="ND/Mrp_TM"/>
</dbReference>
<organism evidence="9 10">
    <name type="scientific">Halogranum gelatinilyticum</name>
    <dbReference type="NCBI Taxonomy" id="660521"/>
    <lineage>
        <taxon>Archaea</taxon>
        <taxon>Methanobacteriati</taxon>
        <taxon>Methanobacteriota</taxon>
        <taxon>Stenosarchaea group</taxon>
        <taxon>Halobacteria</taxon>
        <taxon>Halobacteriales</taxon>
        <taxon>Haloferacaceae</taxon>
    </lineage>
</organism>
<feature type="region of interest" description="Disordered" evidence="5">
    <location>
        <begin position="1"/>
        <end position="20"/>
    </location>
</feature>
<feature type="transmembrane region" description="Helical" evidence="6">
    <location>
        <begin position="190"/>
        <end position="215"/>
    </location>
</feature>
<feature type="compositionally biased region" description="Polar residues" evidence="5">
    <location>
        <begin position="1"/>
        <end position="15"/>
    </location>
</feature>
<comment type="subcellular location">
    <subcellularLocation>
        <location evidence="1">Membrane</location>
        <topology evidence="1">Multi-pass membrane protein</topology>
    </subcellularLocation>
</comment>
<dbReference type="PRINTS" id="PR01434">
    <property type="entry name" value="NADHDHGNASE5"/>
</dbReference>
<dbReference type="Pfam" id="PF00361">
    <property type="entry name" value="Proton_antipo_M"/>
    <property type="match status" value="1"/>
</dbReference>
<keyword evidence="2 6" id="KW-0812">Transmembrane</keyword>
<feature type="transmembrane region" description="Helical" evidence="6">
    <location>
        <begin position="345"/>
        <end position="363"/>
    </location>
</feature>
<feature type="transmembrane region" description="Helical" evidence="6">
    <location>
        <begin position="437"/>
        <end position="459"/>
    </location>
</feature>
<dbReference type="GO" id="GO:0015990">
    <property type="term" value="P:electron transport coupled proton transport"/>
    <property type="evidence" value="ECO:0007669"/>
    <property type="project" value="TreeGrafter"/>
</dbReference>
<feature type="transmembrane region" description="Helical" evidence="6">
    <location>
        <begin position="293"/>
        <end position="316"/>
    </location>
</feature>
<dbReference type="InterPro" id="IPR003945">
    <property type="entry name" value="NU5C-like"/>
</dbReference>
<accession>A0A1G9YR90</accession>
<evidence type="ECO:0000313" key="10">
    <source>
        <dbReference type="Proteomes" id="UP000199451"/>
    </source>
</evidence>
<dbReference type="STRING" id="660521.SAMN04487949_3399"/>
<dbReference type="PANTHER" id="PTHR42829">
    <property type="entry name" value="NADH-UBIQUINONE OXIDOREDUCTASE CHAIN 5"/>
    <property type="match status" value="1"/>
</dbReference>
<feature type="transmembrane region" description="Helical" evidence="6">
    <location>
        <begin position="151"/>
        <end position="170"/>
    </location>
</feature>
<dbReference type="AlphaFoldDB" id="A0A1G9YR90"/>
<keyword evidence="3 6" id="KW-1133">Transmembrane helix</keyword>
<dbReference type="GO" id="GO:0042773">
    <property type="term" value="P:ATP synthesis coupled electron transport"/>
    <property type="evidence" value="ECO:0007669"/>
    <property type="project" value="InterPro"/>
</dbReference>
<protein>
    <submittedName>
        <fullName evidence="9">NAD(P)H-quinone oxidoreductase subunit 5</fullName>
    </submittedName>
</protein>
<feature type="transmembrane region" description="Helical" evidence="6">
    <location>
        <begin position="227"/>
        <end position="248"/>
    </location>
</feature>
<dbReference type="EMBL" id="FNHL01000005">
    <property type="protein sequence ID" value="SDN10936.1"/>
    <property type="molecule type" value="Genomic_DNA"/>
</dbReference>
<evidence type="ECO:0000313" key="9">
    <source>
        <dbReference type="EMBL" id="SDN10936.1"/>
    </source>
</evidence>
<evidence type="ECO:0000256" key="6">
    <source>
        <dbReference type="SAM" id="Phobius"/>
    </source>
</evidence>
<feature type="transmembrane region" description="Helical" evidence="6">
    <location>
        <begin position="54"/>
        <end position="74"/>
    </location>
</feature>
<dbReference type="Proteomes" id="UP000199451">
    <property type="component" value="Unassembled WGS sequence"/>
</dbReference>
<feature type="transmembrane region" description="Helical" evidence="6">
    <location>
        <begin position="405"/>
        <end position="425"/>
    </location>
</feature>
<gene>
    <name evidence="9" type="ORF">SAMN04487949_3399</name>
</gene>
<dbReference type="GO" id="GO:0016020">
    <property type="term" value="C:membrane"/>
    <property type="evidence" value="ECO:0007669"/>
    <property type="project" value="UniProtKB-SubCell"/>
</dbReference>
<dbReference type="PANTHER" id="PTHR42829:SF1">
    <property type="entry name" value="INORGANIC CARBON TRANSPORTER SUBUNIT DABB-RELATED"/>
    <property type="match status" value="1"/>
</dbReference>